<accession>A0A1I4MYD9</accession>
<name>A0A1I4MYD9_9BACI</name>
<feature type="transmembrane region" description="Helical" evidence="1">
    <location>
        <begin position="135"/>
        <end position="157"/>
    </location>
</feature>
<organism evidence="2 3">
    <name type="scientific">Gracilibacillus orientalis</name>
    <dbReference type="NCBI Taxonomy" id="334253"/>
    <lineage>
        <taxon>Bacteria</taxon>
        <taxon>Bacillati</taxon>
        <taxon>Bacillota</taxon>
        <taxon>Bacilli</taxon>
        <taxon>Bacillales</taxon>
        <taxon>Bacillaceae</taxon>
        <taxon>Gracilibacillus</taxon>
    </lineage>
</organism>
<keyword evidence="1" id="KW-1133">Transmembrane helix</keyword>
<feature type="transmembrane region" description="Helical" evidence="1">
    <location>
        <begin position="205"/>
        <end position="225"/>
    </location>
</feature>
<keyword evidence="3" id="KW-1185">Reference proteome</keyword>
<feature type="transmembrane region" description="Helical" evidence="1">
    <location>
        <begin position="105"/>
        <end position="123"/>
    </location>
</feature>
<sequence>MSIEQYVNKIISYIELNTENKKDLKEELIRHISDKCSYYKHEGTDEASAVEQSLQDFSNAKEVGNELNKAFFPYRKPLLSTLSLLTILFTFCLAISSVIYQEIFPSIWCTLTIISSITIYYFINKPSRSANHRPLLIILMIFLNIFYFYSLFLIDGIRENTYIYILLSLLLLSCFIISISQIYLGVLYQPISIKLSSLSQQKRNTIIITNIITGVIICGVSLLFISGLLIFAPSLLIVIPCAVIVLWLFFLIGELKSQNFENLFRVLKISLAFLALGFIIIPQFML</sequence>
<evidence type="ECO:0000313" key="3">
    <source>
        <dbReference type="Proteomes" id="UP000198565"/>
    </source>
</evidence>
<feature type="transmembrane region" description="Helical" evidence="1">
    <location>
        <begin position="231"/>
        <end position="251"/>
    </location>
</feature>
<dbReference type="OrthoDB" id="2435931at2"/>
<evidence type="ECO:0000256" key="1">
    <source>
        <dbReference type="SAM" id="Phobius"/>
    </source>
</evidence>
<dbReference type="RefSeq" id="WP_091484261.1">
    <property type="nucleotide sequence ID" value="NZ_FOTR01000007.1"/>
</dbReference>
<feature type="transmembrane region" description="Helical" evidence="1">
    <location>
        <begin position="263"/>
        <end position="285"/>
    </location>
</feature>
<proteinExistence type="predicted"/>
<reference evidence="3" key="1">
    <citation type="submission" date="2016-10" db="EMBL/GenBank/DDBJ databases">
        <authorList>
            <person name="Varghese N."/>
            <person name="Submissions S."/>
        </authorList>
    </citation>
    <scope>NUCLEOTIDE SEQUENCE [LARGE SCALE GENOMIC DNA]</scope>
    <source>
        <strain evidence="3">CGMCC 1.4250</strain>
    </source>
</reference>
<gene>
    <name evidence="2" type="ORF">SAMN04487943_107191</name>
</gene>
<dbReference type="Proteomes" id="UP000198565">
    <property type="component" value="Unassembled WGS sequence"/>
</dbReference>
<dbReference type="AlphaFoldDB" id="A0A1I4MYD9"/>
<feature type="transmembrane region" description="Helical" evidence="1">
    <location>
        <begin position="78"/>
        <end position="99"/>
    </location>
</feature>
<keyword evidence="1" id="KW-0472">Membrane</keyword>
<protein>
    <submittedName>
        <fullName evidence="2">Uncharacterized protein</fullName>
    </submittedName>
</protein>
<dbReference type="EMBL" id="FOTR01000007">
    <property type="protein sequence ID" value="SFM08238.1"/>
    <property type="molecule type" value="Genomic_DNA"/>
</dbReference>
<keyword evidence="1" id="KW-0812">Transmembrane</keyword>
<evidence type="ECO:0000313" key="2">
    <source>
        <dbReference type="EMBL" id="SFM08238.1"/>
    </source>
</evidence>
<feature type="transmembrane region" description="Helical" evidence="1">
    <location>
        <begin position="163"/>
        <end position="184"/>
    </location>
</feature>